<accession>A0AAE3JF71</accession>
<evidence type="ECO:0000313" key="1">
    <source>
        <dbReference type="EMBL" id="MCC2231145.1"/>
    </source>
</evidence>
<dbReference type="EMBL" id="JAJEQR010000023">
    <property type="protein sequence ID" value="MCC2231145.1"/>
    <property type="molecule type" value="Genomic_DNA"/>
</dbReference>
<evidence type="ECO:0008006" key="3">
    <source>
        <dbReference type="Google" id="ProtNLM"/>
    </source>
</evidence>
<dbReference type="Proteomes" id="UP001198182">
    <property type="component" value="Unassembled WGS sequence"/>
</dbReference>
<evidence type="ECO:0000313" key="2">
    <source>
        <dbReference type="Proteomes" id="UP001198182"/>
    </source>
</evidence>
<proteinExistence type="predicted"/>
<dbReference type="AlphaFoldDB" id="A0AAE3JF71"/>
<dbReference type="RefSeq" id="WP_308453669.1">
    <property type="nucleotide sequence ID" value="NZ_JAJEQR010000023.1"/>
</dbReference>
<name>A0AAE3JF71_9FIRM</name>
<protein>
    <recommendedName>
        <fullName evidence="3">Alternate signal-mediated exported protein, CPF_0494 family</fullName>
    </recommendedName>
</protein>
<sequence length="251" mass="27369">MKGWKKVLSKPSVTAGAFVMAAGLLLFSGVGGARAALNYYSETYSGRVQLQDIGVTLTENGENVSWRNYTEDGSWDQNTGTLLTNLLAEGESVNPGQKYDEVLAVKNTGTINQYVRVSVYKYWLDADGNKMQNVSPDLIDLHLTENGWIVDENSSTPERTVLYYSKLLNSGETSKAFADTLSIDPQVATKVTQTTATENGYTTITTTYDYDGLQFCVEASVDAVQEHNAEDAILSAWGRKVSISNGSLSLN</sequence>
<keyword evidence="2" id="KW-1185">Reference proteome</keyword>
<reference evidence="1" key="1">
    <citation type="submission" date="2021-10" db="EMBL/GenBank/DDBJ databases">
        <title>Anaerobic single-cell dispensing facilitates the cultivation of human gut bacteria.</title>
        <authorList>
            <person name="Afrizal A."/>
        </authorList>
    </citation>
    <scope>NUCLEOTIDE SEQUENCE</scope>
    <source>
        <strain evidence="1">CLA-AA-H215</strain>
    </source>
</reference>
<organism evidence="1 2">
    <name type="scientific">Hominifimenecus microfluidus</name>
    <dbReference type="NCBI Taxonomy" id="2885348"/>
    <lineage>
        <taxon>Bacteria</taxon>
        <taxon>Bacillati</taxon>
        <taxon>Bacillota</taxon>
        <taxon>Clostridia</taxon>
        <taxon>Lachnospirales</taxon>
        <taxon>Lachnospiraceae</taxon>
        <taxon>Hominifimenecus</taxon>
    </lineage>
</organism>
<comment type="caution">
    <text evidence="1">The sequence shown here is derived from an EMBL/GenBank/DDBJ whole genome shotgun (WGS) entry which is preliminary data.</text>
</comment>
<gene>
    <name evidence="1" type="ORF">LKD81_09095</name>
</gene>